<feature type="region of interest" description="Disordered" evidence="1">
    <location>
        <begin position="82"/>
        <end position="102"/>
    </location>
</feature>
<dbReference type="RefSeq" id="WP_271922703.1">
    <property type="nucleotide sequence ID" value="NZ_JAQNDO010000001.1"/>
</dbReference>
<accession>A0ABT5EU72</accession>
<keyword evidence="2" id="KW-0812">Transmembrane</keyword>
<dbReference type="Gene3D" id="1.25.40.10">
    <property type="entry name" value="Tetratricopeptide repeat domain"/>
    <property type="match status" value="1"/>
</dbReference>
<gene>
    <name evidence="3" type="ORF">POL67_28600</name>
</gene>
<proteinExistence type="predicted"/>
<reference evidence="3 4" key="1">
    <citation type="submission" date="2022-11" db="EMBL/GenBank/DDBJ databases">
        <title>Minimal conservation of predation-associated metabolite biosynthetic gene clusters underscores biosynthetic potential of Myxococcota including descriptions for ten novel species: Archangium lansinium sp. nov., Myxococcus landrumus sp. nov., Nannocystis bai.</title>
        <authorList>
            <person name="Ahearne A."/>
            <person name="Stevens C."/>
            <person name="Dowd S."/>
        </authorList>
    </citation>
    <scope>NUCLEOTIDE SEQUENCE [LARGE SCALE GENOMIC DNA]</scope>
    <source>
        <strain evidence="3 4">RJM3</strain>
    </source>
</reference>
<name>A0ABT5EU72_9BACT</name>
<keyword evidence="2" id="KW-1133">Transmembrane helix</keyword>
<organism evidence="3 4">
    <name type="scientific">Polyangium mundeleinium</name>
    <dbReference type="NCBI Taxonomy" id="2995306"/>
    <lineage>
        <taxon>Bacteria</taxon>
        <taxon>Pseudomonadati</taxon>
        <taxon>Myxococcota</taxon>
        <taxon>Polyangia</taxon>
        <taxon>Polyangiales</taxon>
        <taxon>Polyangiaceae</taxon>
        <taxon>Polyangium</taxon>
    </lineage>
</organism>
<evidence type="ECO:0000256" key="2">
    <source>
        <dbReference type="SAM" id="Phobius"/>
    </source>
</evidence>
<dbReference type="InterPro" id="IPR011990">
    <property type="entry name" value="TPR-like_helical_dom_sf"/>
</dbReference>
<protein>
    <submittedName>
        <fullName evidence="3">Tetratricopeptide repeat protein</fullName>
    </submittedName>
</protein>
<feature type="transmembrane region" description="Helical" evidence="2">
    <location>
        <begin position="108"/>
        <end position="130"/>
    </location>
</feature>
<dbReference type="EMBL" id="JAQNDO010000001">
    <property type="protein sequence ID" value="MDC0745326.1"/>
    <property type="molecule type" value="Genomic_DNA"/>
</dbReference>
<dbReference type="Proteomes" id="UP001221411">
    <property type="component" value="Unassembled WGS sequence"/>
</dbReference>
<dbReference type="Pfam" id="PF13432">
    <property type="entry name" value="TPR_16"/>
    <property type="match status" value="1"/>
</dbReference>
<keyword evidence="4" id="KW-1185">Reference proteome</keyword>
<dbReference type="SUPFAM" id="SSF48452">
    <property type="entry name" value="TPR-like"/>
    <property type="match status" value="1"/>
</dbReference>
<evidence type="ECO:0000256" key="1">
    <source>
        <dbReference type="SAM" id="MobiDB-lite"/>
    </source>
</evidence>
<keyword evidence="2" id="KW-0472">Membrane</keyword>
<evidence type="ECO:0000313" key="4">
    <source>
        <dbReference type="Proteomes" id="UP001221411"/>
    </source>
</evidence>
<feature type="region of interest" description="Disordered" evidence="1">
    <location>
        <begin position="193"/>
        <end position="213"/>
    </location>
</feature>
<comment type="caution">
    <text evidence="3">The sequence shown here is derived from an EMBL/GenBank/DDBJ whole genome shotgun (WGS) entry which is preliminary data.</text>
</comment>
<evidence type="ECO:0000313" key="3">
    <source>
        <dbReference type="EMBL" id="MDC0745326.1"/>
    </source>
</evidence>
<sequence>MKPMKHASDEERWISLVAARGRGQSLTPEEAEFLRHQEEAEPELADEAALWAEIGRLGSPRGEGAELDDGVMASRVLAKLQEERAPSSAEPFPEPRPRPLTRPMTRRGVAGLAATLAFAAALGAFAATWMNTHFGGPERPIEGIDAGPPPPAQTTAPPKPVEVVAPMPSSVEAPAASVAEAPAASVVEAPVPAAPPRAADQDGRRGKVSAGSSADELLGEAQAALAAGRTRDAITTYQTLLARYPESTEARAALVSLGRLSLAGGNAGSALGFFDRYLASGGGALAIEARYGRIQALQQLGRAGEAQAAIDDFLARHGDSVFATRLREQRKGH</sequence>
<feature type="compositionally biased region" description="Pro residues" evidence="1">
    <location>
        <begin position="147"/>
        <end position="160"/>
    </location>
</feature>
<feature type="region of interest" description="Disordered" evidence="1">
    <location>
        <begin position="136"/>
        <end position="164"/>
    </location>
</feature>